<feature type="region of interest" description="Disordered" evidence="1">
    <location>
        <begin position="964"/>
        <end position="1065"/>
    </location>
</feature>
<protein>
    <submittedName>
        <fullName evidence="2">Uncharacterized protein</fullName>
    </submittedName>
</protein>
<feature type="non-terminal residue" evidence="2">
    <location>
        <position position="1"/>
    </location>
</feature>
<dbReference type="EMBL" id="JH993966">
    <property type="protein sequence ID" value="ELQ75369.1"/>
    <property type="molecule type" value="Genomic_DNA"/>
</dbReference>
<evidence type="ECO:0000313" key="2">
    <source>
        <dbReference type="EMBL" id="ELQ75369.1"/>
    </source>
</evidence>
<feature type="compositionally biased region" description="Basic and acidic residues" evidence="1">
    <location>
        <begin position="903"/>
        <end position="934"/>
    </location>
</feature>
<dbReference type="AlphaFoldDB" id="L7JVB4"/>
<proteinExistence type="predicted"/>
<name>L7JVB4_TRAHO</name>
<reference evidence="2 3" key="1">
    <citation type="journal article" date="2012" name="PLoS Pathog.">
        <title>The genome of the obligate intracellular parasite Trachipleistophora hominis: new insights into microsporidian genome dynamics and reductive evolution.</title>
        <authorList>
            <person name="Heinz E."/>
            <person name="Williams T.A."/>
            <person name="Nakjang S."/>
            <person name="Noel C.J."/>
            <person name="Swan D.C."/>
            <person name="Goldberg A.V."/>
            <person name="Harris S.R."/>
            <person name="Weinmaier T."/>
            <person name="Markert S."/>
            <person name="Becher D."/>
            <person name="Bernhardt J."/>
            <person name="Dagan T."/>
            <person name="Hacker C."/>
            <person name="Lucocq J.M."/>
            <person name="Schweder T."/>
            <person name="Rattei T."/>
            <person name="Hall N."/>
            <person name="Hirt R.P."/>
            <person name="Embley T.M."/>
        </authorList>
    </citation>
    <scope>NUCLEOTIDE SEQUENCE [LARGE SCALE GENOMIC DNA]</scope>
</reference>
<gene>
    <name evidence="2" type="ORF">THOM_1666</name>
</gene>
<feature type="region of interest" description="Disordered" evidence="1">
    <location>
        <begin position="899"/>
        <end position="944"/>
    </location>
</feature>
<evidence type="ECO:0000256" key="1">
    <source>
        <dbReference type="SAM" id="MobiDB-lite"/>
    </source>
</evidence>
<organism evidence="2 3">
    <name type="scientific">Trachipleistophora hominis</name>
    <name type="common">Microsporidian parasite</name>
    <dbReference type="NCBI Taxonomy" id="72359"/>
    <lineage>
        <taxon>Eukaryota</taxon>
        <taxon>Fungi</taxon>
        <taxon>Fungi incertae sedis</taxon>
        <taxon>Microsporidia</taxon>
        <taxon>Pleistophoridae</taxon>
        <taxon>Trachipleistophora</taxon>
    </lineage>
</organism>
<feature type="compositionally biased region" description="Basic and acidic residues" evidence="1">
    <location>
        <begin position="713"/>
        <end position="732"/>
    </location>
</feature>
<feature type="compositionally biased region" description="Polar residues" evidence="1">
    <location>
        <begin position="964"/>
        <end position="973"/>
    </location>
</feature>
<feature type="compositionally biased region" description="Basic and acidic residues" evidence="1">
    <location>
        <begin position="977"/>
        <end position="1030"/>
    </location>
</feature>
<dbReference type="HOGENOM" id="CLU_293589_0_0_1"/>
<sequence length="1065" mass="125602">VMKKNELIKYALKAEESKIKLEGKDNECYLYLPTPILELNNMFGPEIKGKYAKINAKNFFIQKRKCLIERNSLDYALFYSLLRELREVRDGWMNGDKKDNNIAPSIENGGIEEFAAQTKKLDSDGLSRGNCPIEQSNLNTTSRKSRTSRKKAAFIKSWYGNSRKKQGKKLFMIDIADPLIVISVLIETKHFASFVYMEKDAININGLKLNKNTNWHKLFHFLLPRAGSNGIRNVLNLYDEKLSVMLYVQNKNKDDILRHMIFCNLDLARKIVLFYNNIGKEICELYVTECEKKENKEWVIEYLNNSLIGSIGPNLLHLYTKYEKEINLTKIAEIKDYIDIAKKEEHLKNNDVIKQYEEVYSFFMSTEGMTSNEFRVKEVLSLELDEEVASETKKMLCRLVKSNVEFIANELSKQNTKSRRTVMRQIVTESWEHMLCMYADLVCTQDGLNRFIFECELFVYIVEANSGTMPADTNERAELERKNAIKMRKAAKFIDVLEFKNPSKSILLNMLRTYLERCLQRKRYGIIGVLRAYLNKRSDFEYKLLQNFRNCIFRMSGVRLKQKIALVDLYYELIEENNRKQRDMSINFEEIMTMSTGNPLNYGRLTPLEIKHVKFGPDVIKYIESFRGKVFERFFDAKNFILFTNCFLSNLTDLGWIENSLLSIKSTREDLNVMVESLISQVKVRRCMLGDVIAVSDNKEVKNGSIPVNDVERLKTAENEEKETTRNDEMRKQPTLPAEDAKQTGVAVQEKEEGTDISRITEQNDMRKTSESSSAYQSRYCDQKNVPKNYGEYMEKEIEPGEIVCDKKRICENNYERGRNADYHYDASFQYDDRTDSINREYHRNGDDRGIDRQASGWNEERIERDTSRNVSYMHRKDEWRENGTSRYLDRMKEYYDASPRGYESRNDSCRDSGYEVNHRASSHRTENERKKYLDSSSLSHRRGNYRSSYLSCNEYGREPCSNNSWNAQNQMKHSQRKQESSHRSRRIDDELGRDEHDDRERSSNDQMYDGRMHDRDRMEHPEYNDDTRNYNRRSGYSWSRYGRRDQDRPSDAYLNERARRRRRQ</sequence>
<dbReference type="VEuPathDB" id="MicrosporidiaDB:THOM_1666"/>
<feature type="region of interest" description="Disordered" evidence="1">
    <location>
        <begin position="713"/>
        <end position="778"/>
    </location>
</feature>
<accession>L7JVB4</accession>
<keyword evidence="3" id="KW-1185">Reference proteome</keyword>
<dbReference type="OMA" id="TESWEHM"/>
<dbReference type="STRING" id="72359.L7JVB4"/>
<evidence type="ECO:0000313" key="3">
    <source>
        <dbReference type="Proteomes" id="UP000011185"/>
    </source>
</evidence>
<feature type="compositionally biased region" description="Basic and acidic residues" evidence="1">
    <location>
        <begin position="1043"/>
        <end position="1058"/>
    </location>
</feature>
<dbReference type="InParanoid" id="L7JVB4"/>
<dbReference type="Proteomes" id="UP000011185">
    <property type="component" value="Unassembled WGS sequence"/>
</dbReference>
<feature type="region of interest" description="Disordered" evidence="1">
    <location>
        <begin position="127"/>
        <end position="148"/>
    </location>
</feature>
<dbReference type="OrthoDB" id="10426565at2759"/>